<sequence>MIILCKMTCPKPHYHNNTSSRQPQTK</sequence>
<organism evidence="1 2">
    <name type="scientific">Zea mays</name>
    <name type="common">Maize</name>
    <dbReference type="NCBI Taxonomy" id="4577"/>
    <lineage>
        <taxon>Eukaryota</taxon>
        <taxon>Viridiplantae</taxon>
        <taxon>Streptophyta</taxon>
        <taxon>Embryophyta</taxon>
        <taxon>Tracheophyta</taxon>
        <taxon>Spermatophyta</taxon>
        <taxon>Magnoliopsida</taxon>
        <taxon>Liliopsida</taxon>
        <taxon>Poales</taxon>
        <taxon>Poaceae</taxon>
        <taxon>PACMAD clade</taxon>
        <taxon>Panicoideae</taxon>
        <taxon>Andropogonodae</taxon>
        <taxon>Andropogoneae</taxon>
        <taxon>Tripsacinae</taxon>
        <taxon>Zea</taxon>
    </lineage>
</organism>
<dbReference type="Proteomes" id="UP000251960">
    <property type="component" value="Chromosome 8"/>
</dbReference>
<evidence type="ECO:0000313" key="2">
    <source>
        <dbReference type="Proteomes" id="UP000251960"/>
    </source>
</evidence>
<name>A0A3L6DT78_MAIZE</name>
<comment type="caution">
    <text evidence="1">The sequence shown here is derived from an EMBL/GenBank/DDBJ whole genome shotgun (WGS) entry which is preliminary data.</text>
</comment>
<dbReference type="AlphaFoldDB" id="A0A3L6DT78"/>
<accession>A0A3L6DT78</accession>
<proteinExistence type="predicted"/>
<reference evidence="1 2" key="1">
    <citation type="journal article" date="2018" name="Nat. Genet.">
        <title>Extensive intraspecific gene order and gene structural variations between Mo17 and other maize genomes.</title>
        <authorList>
            <person name="Sun S."/>
            <person name="Zhou Y."/>
            <person name="Chen J."/>
            <person name="Shi J."/>
            <person name="Zhao H."/>
            <person name="Zhao H."/>
            <person name="Song W."/>
            <person name="Zhang M."/>
            <person name="Cui Y."/>
            <person name="Dong X."/>
            <person name="Liu H."/>
            <person name="Ma X."/>
            <person name="Jiao Y."/>
            <person name="Wang B."/>
            <person name="Wei X."/>
            <person name="Stein J.C."/>
            <person name="Glaubitz J.C."/>
            <person name="Lu F."/>
            <person name="Yu G."/>
            <person name="Liang C."/>
            <person name="Fengler K."/>
            <person name="Li B."/>
            <person name="Rafalski A."/>
            <person name="Schnable P.S."/>
            <person name="Ware D.H."/>
            <person name="Buckler E.S."/>
            <person name="Lai J."/>
        </authorList>
    </citation>
    <scope>NUCLEOTIDE SEQUENCE [LARGE SCALE GENOMIC DNA]</scope>
    <source>
        <strain evidence="2">cv. Missouri 17</strain>
        <tissue evidence="1">Seedling</tissue>
    </source>
</reference>
<dbReference type="EMBL" id="NCVQ01000009">
    <property type="protein sequence ID" value="PWZ11782.1"/>
    <property type="molecule type" value="Genomic_DNA"/>
</dbReference>
<protein>
    <submittedName>
        <fullName evidence="1">Uncharacterized protein</fullName>
    </submittedName>
</protein>
<evidence type="ECO:0000313" key="1">
    <source>
        <dbReference type="EMBL" id="PWZ11782.1"/>
    </source>
</evidence>
<gene>
    <name evidence="1" type="ORF">Zm00014a_002191</name>
</gene>